<dbReference type="PROSITE" id="PS51762">
    <property type="entry name" value="GH16_2"/>
    <property type="match status" value="1"/>
</dbReference>
<dbReference type="OrthoDB" id="192832at2759"/>
<reference evidence="4" key="1">
    <citation type="journal article" date="2017" name="Mycologia">
        <title>Fusarium algeriense, sp. nov., a novel toxigenic crown rot pathogen of durum wheat from Algeria is nested in the Fusarium burgessii species complex.</title>
        <authorList>
            <person name="Laraba I."/>
            <person name="Keddad A."/>
            <person name="Boureghda H."/>
            <person name="Abdallah N."/>
            <person name="Vaughan M.M."/>
            <person name="Proctor R.H."/>
            <person name="Busman M."/>
            <person name="O'Donnell K."/>
        </authorList>
    </citation>
    <scope>NUCLEOTIDE SEQUENCE</scope>
    <source>
        <strain evidence="4">NRRL 25174</strain>
    </source>
</reference>
<name>A0A9P5ANT9_9HYPO</name>
<keyword evidence="2" id="KW-0732">Signal</keyword>
<dbReference type="EMBL" id="PVQB02000156">
    <property type="protein sequence ID" value="KAF4342183.1"/>
    <property type="molecule type" value="Genomic_DNA"/>
</dbReference>
<comment type="caution">
    <text evidence="4">The sequence shown here is derived from an EMBL/GenBank/DDBJ whole genome shotgun (WGS) entry which is preliminary data.</text>
</comment>
<feature type="compositionally biased region" description="Basic and acidic residues" evidence="1">
    <location>
        <begin position="680"/>
        <end position="694"/>
    </location>
</feature>
<dbReference type="Gene3D" id="2.60.120.200">
    <property type="match status" value="1"/>
</dbReference>
<evidence type="ECO:0000313" key="5">
    <source>
        <dbReference type="Proteomes" id="UP000730481"/>
    </source>
</evidence>
<dbReference type="GO" id="GO:0004553">
    <property type="term" value="F:hydrolase activity, hydrolyzing O-glycosyl compounds"/>
    <property type="evidence" value="ECO:0007669"/>
    <property type="project" value="InterPro"/>
</dbReference>
<evidence type="ECO:0000313" key="4">
    <source>
        <dbReference type="EMBL" id="KAF4342183.1"/>
    </source>
</evidence>
<gene>
    <name evidence="4" type="ORF">FBEOM_3916</name>
</gene>
<feature type="compositionally biased region" description="Pro residues" evidence="1">
    <location>
        <begin position="303"/>
        <end position="312"/>
    </location>
</feature>
<feature type="compositionally biased region" description="Basic and acidic residues" evidence="1">
    <location>
        <begin position="516"/>
        <end position="549"/>
    </location>
</feature>
<accession>A0A9P5ANT9</accession>
<feature type="compositionally biased region" description="Basic and acidic residues" evidence="1">
    <location>
        <begin position="603"/>
        <end position="613"/>
    </location>
</feature>
<evidence type="ECO:0000256" key="1">
    <source>
        <dbReference type="SAM" id="MobiDB-lite"/>
    </source>
</evidence>
<evidence type="ECO:0000259" key="3">
    <source>
        <dbReference type="PROSITE" id="PS51762"/>
    </source>
</evidence>
<feature type="region of interest" description="Disordered" evidence="1">
    <location>
        <begin position="451"/>
        <end position="551"/>
    </location>
</feature>
<sequence>MFFTPVILALLATTGSAHQVPKLSGYKTVWSDSFDGSAGSLPDSSKWNIEEWYKDLNGDFQEYKASEENIQLSGDGTLHITPKRDSSSAKGWSSGRLESKYTFTPAPNAKTIVQGYLRLGRAPASKKQGIWPAFWLLGDSHRSGGPIWPACGEIDIMEHVNGDTQGHAAVHCDKAPGGICDEKKGIANSVDLPDAGTSWHTWKVEIDRTPSNWVEESLKFYVDGKKFHEVKGSRINNKQVWKTIAQNKMFFLLNVAPQPPNESTAEGLESGMEVGYVAHYVQEGAGSGQYQQPGSEDTEDPLPDSPAVPEEPSPLKDERPPTDSLLPEEPPQIPEKNPSAKPPCSCEQDQFPEEVPSIDSPYPEEPPRLPKNPSAHSAYGGESLPSHNYCDDAVLPIEDQPTRSSDSVQPPQPPCPMEDDYISEQEGDPKRIAWLCAKGLMVEEYCECLAQPPKTNPSTDFPRPGVASSPSSKGSYEPDGGSESNYPPSIEKGYGRGVPISQWSGAGNKVCGVQHSKRDTSYRDDNDPPPGYDDKPHEIYDEKPWRPDFDPNPYSSISRPWTFDPQLPSAYYADGARDLRNRWLFKDHPPSGHGDGPEIYVEDPFRPDLDPEANRAGIFGPLPRLDTRSVFKKPFGPDFGNGPPVLPAQPRHVIPSSDGGSRLSRRSFEDHAPSGFSATRETRDVGGELFRPDLDPEANGYRLDFPGDPSNNNLGTPHSRRSNEPSPPPCKCICGGTHPAGEPPSCCG</sequence>
<dbReference type="InterPro" id="IPR000757">
    <property type="entry name" value="Beta-glucanase-like"/>
</dbReference>
<feature type="chain" id="PRO_5040217724" description="GH16 domain-containing protein" evidence="2">
    <location>
        <begin position="18"/>
        <end position="748"/>
    </location>
</feature>
<reference evidence="4" key="2">
    <citation type="submission" date="2020-02" db="EMBL/GenBank/DDBJ databases">
        <title>Identification and distribution of gene clusters putatively required for synthesis of sphingolipid metabolism inhibitors in phylogenetically diverse species of the filamentous fungus Fusarium.</title>
        <authorList>
            <person name="Kim H.-S."/>
            <person name="Busman M."/>
            <person name="Brown D.W."/>
            <person name="Divon H."/>
            <person name="Uhlig S."/>
            <person name="Proctor R.H."/>
        </authorList>
    </citation>
    <scope>NUCLEOTIDE SEQUENCE</scope>
    <source>
        <strain evidence="4">NRRL 25174</strain>
    </source>
</reference>
<dbReference type="AlphaFoldDB" id="A0A9P5ANT9"/>
<feature type="region of interest" description="Disordered" evidence="1">
    <location>
        <begin position="75"/>
        <end position="94"/>
    </location>
</feature>
<dbReference type="CDD" id="cd02182">
    <property type="entry name" value="GH16_Strep_laminarinase_like"/>
    <property type="match status" value="1"/>
</dbReference>
<dbReference type="InterPro" id="IPR013320">
    <property type="entry name" value="ConA-like_dom_sf"/>
</dbReference>
<dbReference type="SUPFAM" id="SSF49899">
    <property type="entry name" value="Concanavalin A-like lectins/glucanases"/>
    <property type="match status" value="1"/>
</dbReference>
<keyword evidence="5" id="KW-1185">Reference proteome</keyword>
<dbReference type="Proteomes" id="UP000730481">
    <property type="component" value="Unassembled WGS sequence"/>
</dbReference>
<dbReference type="InterPro" id="IPR050546">
    <property type="entry name" value="Glycosyl_Hydrlase_16"/>
</dbReference>
<feature type="signal peptide" evidence="2">
    <location>
        <begin position="1"/>
        <end position="17"/>
    </location>
</feature>
<dbReference type="PANTHER" id="PTHR10963:SF60">
    <property type="entry name" value="GRAM-NEGATIVE BACTERIA-BINDING PROTEIN 1-RELATED"/>
    <property type="match status" value="1"/>
</dbReference>
<proteinExistence type="predicted"/>
<organism evidence="4 5">
    <name type="scientific">Fusarium beomiforme</name>
    <dbReference type="NCBI Taxonomy" id="44412"/>
    <lineage>
        <taxon>Eukaryota</taxon>
        <taxon>Fungi</taxon>
        <taxon>Dikarya</taxon>
        <taxon>Ascomycota</taxon>
        <taxon>Pezizomycotina</taxon>
        <taxon>Sordariomycetes</taxon>
        <taxon>Hypocreomycetidae</taxon>
        <taxon>Hypocreales</taxon>
        <taxon>Nectriaceae</taxon>
        <taxon>Fusarium</taxon>
        <taxon>Fusarium burgessii species complex</taxon>
    </lineage>
</organism>
<feature type="region of interest" description="Disordered" evidence="1">
    <location>
        <begin position="584"/>
        <end position="748"/>
    </location>
</feature>
<dbReference type="Pfam" id="PF26113">
    <property type="entry name" value="GH16_XgeA"/>
    <property type="match status" value="1"/>
</dbReference>
<feature type="compositionally biased region" description="Acidic residues" evidence="1">
    <location>
        <begin position="417"/>
        <end position="426"/>
    </location>
</feature>
<dbReference type="PANTHER" id="PTHR10963">
    <property type="entry name" value="GLYCOSYL HYDROLASE-RELATED"/>
    <property type="match status" value="1"/>
</dbReference>
<evidence type="ECO:0000256" key="2">
    <source>
        <dbReference type="SAM" id="SignalP"/>
    </source>
</evidence>
<dbReference type="GO" id="GO:0005975">
    <property type="term" value="P:carbohydrate metabolic process"/>
    <property type="evidence" value="ECO:0007669"/>
    <property type="project" value="InterPro"/>
</dbReference>
<protein>
    <recommendedName>
        <fullName evidence="3">GH16 domain-containing protein</fullName>
    </recommendedName>
</protein>
<feature type="region of interest" description="Disordered" evidence="1">
    <location>
        <begin position="286"/>
        <end position="426"/>
    </location>
</feature>
<feature type="domain" description="GH16" evidence="3">
    <location>
        <begin position="1"/>
        <end position="285"/>
    </location>
</feature>